<dbReference type="RefSeq" id="WP_051547250.1">
    <property type="nucleotide sequence ID" value="NZ_JAJA02000003.1"/>
</dbReference>
<evidence type="ECO:0000313" key="1">
    <source>
        <dbReference type="EMBL" id="KWS02030.1"/>
    </source>
</evidence>
<sequence length="140" mass="14848">MRKLIAVLCYSLLLAGCDVGGKTIVHRENDGGGEIIHSKVKIDERSARFACIASRSGQCHYSLFRKVCPQAPGAVQPANALANAATNPDGRKPECADRIIERFAVKAGTIRAALDMKPGFTVCVKPDDTPVAADCKPPAS</sequence>
<dbReference type="OrthoDB" id="6024770at2"/>
<evidence type="ECO:0000313" key="2">
    <source>
        <dbReference type="Proteomes" id="UP000023435"/>
    </source>
</evidence>
<protein>
    <recommendedName>
        <fullName evidence="3">Lipoprotein</fullName>
    </recommendedName>
</protein>
<dbReference type="AlphaFoldDB" id="A0A125TZE6"/>
<name>A0A125TZE6_9GAMM</name>
<keyword evidence="2" id="KW-1185">Reference proteome</keyword>
<evidence type="ECO:0008006" key="3">
    <source>
        <dbReference type="Google" id="ProtNLM"/>
    </source>
</evidence>
<gene>
    <name evidence="1" type="ORF">AZ78_5163</name>
</gene>
<comment type="caution">
    <text evidence="1">The sequence shown here is derived from an EMBL/GenBank/DDBJ whole genome shotgun (WGS) entry which is preliminary data.</text>
</comment>
<dbReference type="EMBL" id="JAJA02000003">
    <property type="protein sequence ID" value="KWS02030.1"/>
    <property type="molecule type" value="Genomic_DNA"/>
</dbReference>
<proteinExistence type="predicted"/>
<reference evidence="1 2" key="1">
    <citation type="journal article" date="2014" name="Genome Announc.">
        <title>Draft Genome Sequence of Lysobacter capsici AZ78, a Bacterium Antagonistic to Plant-Pathogenic Oomycetes.</title>
        <authorList>
            <person name="Puopolo G."/>
            <person name="Sonego P."/>
            <person name="Engelen K."/>
            <person name="Pertot I."/>
        </authorList>
    </citation>
    <scope>NUCLEOTIDE SEQUENCE [LARGE SCALE GENOMIC DNA]</scope>
    <source>
        <strain evidence="1 2">AZ78</strain>
    </source>
</reference>
<accession>A0A125TZE6</accession>
<organism evidence="1 2">
    <name type="scientific">Lysobacter capsici AZ78</name>
    <dbReference type="NCBI Taxonomy" id="1444315"/>
    <lineage>
        <taxon>Bacteria</taxon>
        <taxon>Pseudomonadati</taxon>
        <taxon>Pseudomonadota</taxon>
        <taxon>Gammaproteobacteria</taxon>
        <taxon>Lysobacterales</taxon>
        <taxon>Lysobacteraceae</taxon>
        <taxon>Lysobacter</taxon>
    </lineage>
</organism>
<dbReference type="Proteomes" id="UP000023435">
    <property type="component" value="Unassembled WGS sequence"/>
</dbReference>
<dbReference type="PROSITE" id="PS51257">
    <property type="entry name" value="PROKAR_LIPOPROTEIN"/>
    <property type="match status" value="1"/>
</dbReference>